<gene>
    <name evidence="3" type="ORF">VIN01S_32400</name>
</gene>
<dbReference type="AlphaFoldDB" id="A0A4Y3HZ64"/>
<proteinExistence type="inferred from homology"/>
<evidence type="ECO:0000259" key="2">
    <source>
        <dbReference type="Pfam" id="PF00437"/>
    </source>
</evidence>
<dbReference type="Gene3D" id="3.30.450.90">
    <property type="match status" value="1"/>
</dbReference>
<keyword evidence="4" id="KW-1185">Reference proteome</keyword>
<dbReference type="GO" id="GO:0005524">
    <property type="term" value="F:ATP binding"/>
    <property type="evidence" value="ECO:0007669"/>
    <property type="project" value="InterPro"/>
</dbReference>
<sequence length="367" mass="40873">MELKELLDAMTEHKASDLYITVDSPCMFRVDGELQPFGEKLHQSGVTAILDSIMDNDRRKEYRAIREANFAIESESGRFRVSAFFQRDLPGAVIRHIETNIPSFDELGLPDTLKELAMVKRGLVLVVGATGSGKSTTLAAMVGHRNQHQRGHILTVEDPIEFVHQHQKSIVTQREVGLDTESYEIALKNSLRQAPDMIVIGEIRTPETMRYAMTFAETGHLCVATLHANNANQALERILHLVPQGQREHFLLDLSLNLKGIVGQQLLKAKDDTGRHAALEILLVTPRASDLVRQGEIAEIKNYMTKTKQVGICTFDQSLFDLVIEGKVTEEEALRSADSANDLRLMLKNHQGTSSSGPLDDIKIDMG</sequence>
<dbReference type="InterPro" id="IPR006321">
    <property type="entry name" value="PilT/PilU"/>
</dbReference>
<dbReference type="NCBIfam" id="TIGR01420">
    <property type="entry name" value="pilT_fam"/>
    <property type="match status" value="1"/>
</dbReference>
<accession>A0A4Y3HZ64</accession>
<dbReference type="InterPro" id="IPR001482">
    <property type="entry name" value="T2SS/T4SS_dom"/>
</dbReference>
<organism evidence="3 4">
    <name type="scientific">Vibrio inusitatus NBRC 102082</name>
    <dbReference type="NCBI Taxonomy" id="1219070"/>
    <lineage>
        <taxon>Bacteria</taxon>
        <taxon>Pseudomonadati</taxon>
        <taxon>Pseudomonadota</taxon>
        <taxon>Gammaproteobacteria</taxon>
        <taxon>Vibrionales</taxon>
        <taxon>Vibrionaceae</taxon>
        <taxon>Vibrio</taxon>
    </lineage>
</organism>
<evidence type="ECO:0000313" key="4">
    <source>
        <dbReference type="Proteomes" id="UP000318717"/>
    </source>
</evidence>
<dbReference type="RefSeq" id="WP_141346876.1">
    <property type="nucleotide sequence ID" value="NZ_BJLF01000019.1"/>
</dbReference>
<dbReference type="PANTHER" id="PTHR30486:SF12">
    <property type="entry name" value="TYPE IV PILUS ATPASE PILU"/>
    <property type="match status" value="1"/>
</dbReference>
<dbReference type="InterPro" id="IPR050921">
    <property type="entry name" value="T4SS_GSP_E_ATPase"/>
</dbReference>
<dbReference type="OrthoDB" id="9804785at2"/>
<dbReference type="Gene3D" id="3.40.50.300">
    <property type="entry name" value="P-loop containing nucleotide triphosphate hydrolases"/>
    <property type="match status" value="1"/>
</dbReference>
<reference evidence="3 4" key="1">
    <citation type="submission" date="2019-06" db="EMBL/GenBank/DDBJ databases">
        <title>Whole genome shotgun sequence of Vibrio inusitatus NBRC 102082.</title>
        <authorList>
            <person name="Hosoyama A."/>
            <person name="Uohara A."/>
            <person name="Ohji S."/>
            <person name="Ichikawa N."/>
        </authorList>
    </citation>
    <scope>NUCLEOTIDE SEQUENCE [LARGE SCALE GENOMIC DNA]</scope>
    <source>
        <strain evidence="3 4">NBRC 102082</strain>
    </source>
</reference>
<feature type="domain" description="Bacterial type II secretion system protein E" evidence="2">
    <location>
        <begin position="4"/>
        <end position="276"/>
    </location>
</feature>
<comment type="caution">
    <text evidence="3">The sequence shown here is derived from an EMBL/GenBank/DDBJ whole genome shotgun (WGS) entry which is preliminary data.</text>
</comment>
<dbReference type="CDD" id="cd01131">
    <property type="entry name" value="PilT"/>
    <property type="match status" value="1"/>
</dbReference>
<name>A0A4Y3HZ64_9VIBR</name>
<dbReference type="SUPFAM" id="SSF52540">
    <property type="entry name" value="P-loop containing nucleoside triphosphate hydrolases"/>
    <property type="match status" value="1"/>
</dbReference>
<dbReference type="PANTHER" id="PTHR30486">
    <property type="entry name" value="TWITCHING MOTILITY PROTEIN PILT"/>
    <property type="match status" value="1"/>
</dbReference>
<protein>
    <submittedName>
        <fullName evidence="3">Twitching motility protein PilT</fullName>
    </submittedName>
</protein>
<dbReference type="Pfam" id="PF00437">
    <property type="entry name" value="T2SSE"/>
    <property type="match status" value="1"/>
</dbReference>
<evidence type="ECO:0000256" key="1">
    <source>
        <dbReference type="ARBA" id="ARBA00006611"/>
    </source>
</evidence>
<dbReference type="Proteomes" id="UP000318717">
    <property type="component" value="Unassembled WGS sequence"/>
</dbReference>
<dbReference type="EMBL" id="BJLF01000019">
    <property type="protein sequence ID" value="GEA52436.1"/>
    <property type="molecule type" value="Genomic_DNA"/>
</dbReference>
<evidence type="ECO:0000313" key="3">
    <source>
        <dbReference type="EMBL" id="GEA52436.1"/>
    </source>
</evidence>
<dbReference type="InterPro" id="IPR027417">
    <property type="entry name" value="P-loop_NTPase"/>
</dbReference>
<dbReference type="GO" id="GO:0016887">
    <property type="term" value="F:ATP hydrolysis activity"/>
    <property type="evidence" value="ECO:0007669"/>
    <property type="project" value="InterPro"/>
</dbReference>
<comment type="similarity">
    <text evidence="1">Belongs to the GSP E family.</text>
</comment>